<dbReference type="HOGENOM" id="CLU_2089179_0_0_1"/>
<evidence type="ECO:0000313" key="2">
    <source>
        <dbReference type="Proteomes" id="UP000026915"/>
    </source>
</evidence>
<name>A0A061FSB2_THECC</name>
<sequence length="117" mass="13330">MVCRYPKEPLLLITPTSNCFSLEHMDNGVLDNTDDISNEQVWSRSLFAGADRKQSIPNVPRKNQTCKKIPVKETTSIKISKPVNGKKMINDFVKEQKISQGSYGKVVCKYHTRFWPG</sequence>
<gene>
    <name evidence="1" type="ORF">TCM_045390</name>
</gene>
<proteinExistence type="predicted"/>
<protein>
    <submittedName>
        <fullName evidence="1">Uncharacterized protein isoform 2</fullName>
    </submittedName>
</protein>
<accession>A0A061FSB2</accession>
<organism evidence="1 2">
    <name type="scientific">Theobroma cacao</name>
    <name type="common">Cacao</name>
    <name type="synonym">Cocoa</name>
    <dbReference type="NCBI Taxonomy" id="3641"/>
    <lineage>
        <taxon>Eukaryota</taxon>
        <taxon>Viridiplantae</taxon>
        <taxon>Streptophyta</taxon>
        <taxon>Embryophyta</taxon>
        <taxon>Tracheophyta</taxon>
        <taxon>Spermatophyta</taxon>
        <taxon>Magnoliopsida</taxon>
        <taxon>eudicotyledons</taxon>
        <taxon>Gunneridae</taxon>
        <taxon>Pentapetalae</taxon>
        <taxon>rosids</taxon>
        <taxon>malvids</taxon>
        <taxon>Malvales</taxon>
        <taxon>Malvaceae</taxon>
        <taxon>Byttnerioideae</taxon>
        <taxon>Theobroma</taxon>
    </lineage>
</organism>
<keyword evidence="2" id="KW-1185">Reference proteome</keyword>
<reference evidence="1 2" key="1">
    <citation type="journal article" date="2013" name="Genome Biol.">
        <title>The genome sequence of the most widely cultivated cacao type and its use to identify candidate genes regulating pod color.</title>
        <authorList>
            <person name="Motamayor J.C."/>
            <person name="Mockaitis K."/>
            <person name="Schmutz J."/>
            <person name="Haiminen N."/>
            <person name="Iii D.L."/>
            <person name="Cornejo O."/>
            <person name="Findley S.D."/>
            <person name="Zheng P."/>
            <person name="Utro F."/>
            <person name="Royaert S."/>
            <person name="Saski C."/>
            <person name="Jenkins J."/>
            <person name="Podicheti R."/>
            <person name="Zhao M."/>
            <person name="Scheffler B.E."/>
            <person name="Stack J.C."/>
            <person name="Feltus F.A."/>
            <person name="Mustiga G.M."/>
            <person name="Amores F."/>
            <person name="Phillips W."/>
            <person name="Marelli J.P."/>
            <person name="May G.D."/>
            <person name="Shapiro H."/>
            <person name="Ma J."/>
            <person name="Bustamante C.D."/>
            <person name="Schnell R.J."/>
            <person name="Main D."/>
            <person name="Gilbert D."/>
            <person name="Parida L."/>
            <person name="Kuhn D.N."/>
        </authorList>
    </citation>
    <scope>NUCLEOTIDE SEQUENCE [LARGE SCALE GENOMIC DNA]</scope>
    <source>
        <strain evidence="2">cv. Matina 1-6</strain>
    </source>
</reference>
<dbReference type="Gramene" id="EOY19986">
    <property type="protein sequence ID" value="EOY19986"/>
    <property type="gene ID" value="TCM_045390"/>
</dbReference>
<evidence type="ECO:0000313" key="1">
    <source>
        <dbReference type="EMBL" id="EOY19986.1"/>
    </source>
</evidence>
<dbReference type="AlphaFoldDB" id="A0A061FSB2"/>
<dbReference type="Proteomes" id="UP000026915">
    <property type="component" value="Chromosome 10"/>
</dbReference>
<dbReference type="EMBL" id="CM001888">
    <property type="protein sequence ID" value="EOY19986.1"/>
    <property type="molecule type" value="Genomic_DNA"/>
</dbReference>